<comment type="pathway">
    <text evidence="1">Cofactor biosynthesis; ubiquinone biosynthesis.</text>
</comment>
<dbReference type="GeneID" id="7452346"/>
<dbReference type="KEGG" id="tps:THAPSDRAFT_2856"/>
<dbReference type="AlphaFoldDB" id="B8BVJ1"/>
<dbReference type="STRING" id="35128.B8BVJ1"/>
<keyword evidence="1" id="KW-0831">Ubiquinone biosynthesis</keyword>
<dbReference type="OMA" id="WHEGMAI"/>
<dbReference type="RefSeq" id="XP_002288028.1">
    <property type="nucleotide sequence ID" value="XM_002287992.1"/>
</dbReference>
<accession>B8BVJ1</accession>
<dbReference type="HOGENOM" id="CLU_678805_0_0_1"/>
<proteinExistence type="inferred from homology"/>
<dbReference type="UniPathway" id="UPA00232"/>
<dbReference type="InterPro" id="IPR012762">
    <property type="entry name" value="Ubiq_biosynth_COQ9"/>
</dbReference>
<dbReference type="Pfam" id="PF21392">
    <property type="entry name" value="COQ9_N"/>
    <property type="match status" value="1"/>
</dbReference>
<comment type="function">
    <text evidence="1">Membrane-associated protein that warps the membrane surface to access and bind aromatic isoprenes with high specificity, including ubiquinone (CoQ) isoprene intermediates and presents them directly to Coq7, therefore facilitating the Coq7-mediated hydroxylase step. Participates in the biosynthesis of coenzyme Q, also named ubiquinone, an essential lipid-soluble electron transporter for aerobic cellular respiration.</text>
</comment>
<protein>
    <recommendedName>
        <fullName evidence="1">Ubiquinone biosynthesis protein</fullName>
    </recommendedName>
</protein>
<keyword evidence="1" id="KW-0446">Lipid-binding</keyword>
<dbReference type="PANTHER" id="PTHR21427:SF19">
    <property type="entry name" value="UBIQUINONE BIOSYNTHESIS PROTEIN COQ9, MITOCHONDRIAL"/>
    <property type="match status" value="1"/>
</dbReference>
<name>B8BVJ1_THAPS</name>
<dbReference type="PANTHER" id="PTHR21427">
    <property type="entry name" value="UBIQUINONE BIOSYNTHESIS PROTEIN COQ9, MITOCHONDRIAL"/>
    <property type="match status" value="1"/>
</dbReference>
<reference evidence="3 4" key="1">
    <citation type="journal article" date="2004" name="Science">
        <title>The genome of the diatom Thalassiosira pseudonana: ecology, evolution, and metabolism.</title>
        <authorList>
            <person name="Armbrust E.V."/>
            <person name="Berges J.A."/>
            <person name="Bowler C."/>
            <person name="Green B.R."/>
            <person name="Martinez D."/>
            <person name="Putnam N.H."/>
            <person name="Zhou S."/>
            <person name="Allen A.E."/>
            <person name="Apt K.E."/>
            <person name="Bechner M."/>
            <person name="Brzezinski M.A."/>
            <person name="Chaal B.K."/>
            <person name="Chiovitti A."/>
            <person name="Davis A.K."/>
            <person name="Demarest M.S."/>
            <person name="Detter J.C."/>
            <person name="Glavina T."/>
            <person name="Goodstein D."/>
            <person name="Hadi M.Z."/>
            <person name="Hellsten U."/>
            <person name="Hildebrand M."/>
            <person name="Jenkins B.D."/>
            <person name="Jurka J."/>
            <person name="Kapitonov V.V."/>
            <person name="Kroger N."/>
            <person name="Lau W.W."/>
            <person name="Lane T.W."/>
            <person name="Larimer F.W."/>
            <person name="Lippmeier J.C."/>
            <person name="Lucas S."/>
            <person name="Medina M."/>
            <person name="Montsant A."/>
            <person name="Obornik M."/>
            <person name="Parker M.S."/>
            <person name="Palenik B."/>
            <person name="Pazour G.J."/>
            <person name="Richardson P.M."/>
            <person name="Rynearson T.A."/>
            <person name="Saito M.A."/>
            <person name="Schwartz D.C."/>
            <person name="Thamatrakoln K."/>
            <person name="Valentin K."/>
            <person name="Vardi A."/>
            <person name="Wilkerson F.P."/>
            <person name="Rokhsar D.S."/>
        </authorList>
    </citation>
    <scope>NUCLEOTIDE SEQUENCE [LARGE SCALE GENOMIC DNA]</scope>
    <source>
        <strain evidence="3 4">CCMP1335</strain>
    </source>
</reference>
<dbReference type="PaxDb" id="35128-Thaps2856"/>
<dbReference type="GO" id="GO:0008289">
    <property type="term" value="F:lipid binding"/>
    <property type="evidence" value="ECO:0000318"/>
    <property type="project" value="GO_Central"/>
</dbReference>
<evidence type="ECO:0000313" key="3">
    <source>
        <dbReference type="EMBL" id="EED95471.1"/>
    </source>
</evidence>
<comment type="similarity">
    <text evidence="1">Belongs to the COQ9 family.</text>
</comment>
<organism evidence="3 4">
    <name type="scientific">Thalassiosira pseudonana</name>
    <name type="common">Marine diatom</name>
    <name type="synonym">Cyclotella nana</name>
    <dbReference type="NCBI Taxonomy" id="35128"/>
    <lineage>
        <taxon>Eukaryota</taxon>
        <taxon>Sar</taxon>
        <taxon>Stramenopiles</taxon>
        <taxon>Ochrophyta</taxon>
        <taxon>Bacillariophyta</taxon>
        <taxon>Coscinodiscophyceae</taxon>
        <taxon>Thalassiosirophycidae</taxon>
        <taxon>Thalassiosirales</taxon>
        <taxon>Thalassiosiraceae</taxon>
        <taxon>Thalassiosira</taxon>
    </lineage>
</organism>
<gene>
    <name evidence="3" type="ORF">THAPSDRAFT_2856</name>
</gene>
<evidence type="ECO:0000256" key="1">
    <source>
        <dbReference type="RuleBase" id="RU366063"/>
    </source>
</evidence>
<dbReference type="eggNOG" id="KOG2969">
    <property type="taxonomic scope" value="Eukaryota"/>
</dbReference>
<feature type="domain" description="Ubiquinone biosynthesis protein COQ9 HTH" evidence="2">
    <location>
        <begin position="83"/>
        <end position="110"/>
    </location>
</feature>
<evidence type="ECO:0000259" key="2">
    <source>
        <dbReference type="Pfam" id="PF21392"/>
    </source>
</evidence>
<dbReference type="EMBL" id="CM000639">
    <property type="protein sequence ID" value="EED95471.1"/>
    <property type="molecule type" value="Genomic_DNA"/>
</dbReference>
<dbReference type="GO" id="GO:0006744">
    <property type="term" value="P:ubiquinone biosynthetic process"/>
    <property type="evidence" value="ECO:0000318"/>
    <property type="project" value="GO_Central"/>
</dbReference>
<dbReference type="GO" id="GO:0005743">
    <property type="term" value="C:mitochondrial inner membrane"/>
    <property type="evidence" value="ECO:0000318"/>
    <property type="project" value="GO_Central"/>
</dbReference>
<keyword evidence="4" id="KW-1185">Reference proteome</keyword>
<reference evidence="3 4" key="2">
    <citation type="journal article" date="2008" name="Nature">
        <title>The Phaeodactylum genome reveals the evolutionary history of diatom genomes.</title>
        <authorList>
            <person name="Bowler C."/>
            <person name="Allen A.E."/>
            <person name="Badger J.H."/>
            <person name="Grimwood J."/>
            <person name="Jabbari K."/>
            <person name="Kuo A."/>
            <person name="Maheswari U."/>
            <person name="Martens C."/>
            <person name="Maumus F."/>
            <person name="Otillar R.P."/>
            <person name="Rayko E."/>
            <person name="Salamov A."/>
            <person name="Vandepoele K."/>
            <person name="Beszteri B."/>
            <person name="Gruber A."/>
            <person name="Heijde M."/>
            <person name="Katinka M."/>
            <person name="Mock T."/>
            <person name="Valentin K."/>
            <person name="Verret F."/>
            <person name="Berges J.A."/>
            <person name="Brownlee C."/>
            <person name="Cadoret J.P."/>
            <person name="Chiovitti A."/>
            <person name="Choi C.J."/>
            <person name="Coesel S."/>
            <person name="De Martino A."/>
            <person name="Detter J.C."/>
            <person name="Durkin C."/>
            <person name="Falciatore A."/>
            <person name="Fournet J."/>
            <person name="Haruta M."/>
            <person name="Huysman M.J."/>
            <person name="Jenkins B.D."/>
            <person name="Jiroutova K."/>
            <person name="Jorgensen R.E."/>
            <person name="Joubert Y."/>
            <person name="Kaplan A."/>
            <person name="Kroger N."/>
            <person name="Kroth P.G."/>
            <person name="La Roche J."/>
            <person name="Lindquist E."/>
            <person name="Lommer M."/>
            <person name="Martin-Jezequel V."/>
            <person name="Lopez P.J."/>
            <person name="Lucas S."/>
            <person name="Mangogna M."/>
            <person name="McGinnis K."/>
            <person name="Medlin L.K."/>
            <person name="Montsant A."/>
            <person name="Oudot-Le Secq M.P."/>
            <person name="Napoli C."/>
            <person name="Obornik M."/>
            <person name="Parker M.S."/>
            <person name="Petit J.L."/>
            <person name="Porcel B.M."/>
            <person name="Poulsen N."/>
            <person name="Robison M."/>
            <person name="Rychlewski L."/>
            <person name="Rynearson T.A."/>
            <person name="Schmutz J."/>
            <person name="Shapiro H."/>
            <person name="Siaut M."/>
            <person name="Stanley M."/>
            <person name="Sussman M.R."/>
            <person name="Taylor A.R."/>
            <person name="Vardi A."/>
            <person name="von Dassow P."/>
            <person name="Vyverman W."/>
            <person name="Willis A."/>
            <person name="Wyrwicz L.S."/>
            <person name="Rokhsar D.S."/>
            <person name="Weissenbach J."/>
            <person name="Armbrust E.V."/>
            <person name="Green B.R."/>
            <person name="Van de Peer Y."/>
            <person name="Grigoriev I.V."/>
        </authorList>
    </citation>
    <scope>NUCLEOTIDE SEQUENCE [LARGE SCALE GENOMIC DNA]</scope>
    <source>
        <strain evidence="3 4">CCMP1335</strain>
    </source>
</reference>
<evidence type="ECO:0000313" key="4">
    <source>
        <dbReference type="Proteomes" id="UP000001449"/>
    </source>
</evidence>
<sequence>MSSPIINRRIGSFLCLQNGPMHSSTKQSRSAIASLNISRAHHSRATTCVGTTQYYSHPASTSTFTSSVPSNRLLSSSINSTIEQRKHSILTHALQRVHDEGWTDEAIASGTLDAGLPPSYIGQASSSTSLFGSADLVSFFMEECNASLKRKLELLKNEERNGNVESMDAAERIFNALQVRLSMVLPFVATHRWHEGMAIGALPQNVFHTAQQLDEMARIVLDYAVVVEGNNNTQQLPFFAGQAQRATIVAAYAAAELHLLSEGMKSGRVSGSSISYTGDRYNASWAFLKERCNEAARLLSNKGGVPLFLPSGVPLNTTHLAAASAVASSLAGAALSLAAPSAAALAGQALPQAMSVLAPLQSAFVGGHNATANNLRDGTRPSDYQVNDLPPFDTSEVIFEGNGKSS</sequence>
<comment type="subcellular location">
    <subcellularLocation>
        <location evidence="1">Mitochondrion</location>
    </subcellularLocation>
</comment>
<dbReference type="InParanoid" id="B8BVJ1"/>
<keyword evidence="1" id="KW-0496">Mitochondrion</keyword>
<dbReference type="Proteomes" id="UP000001449">
    <property type="component" value="Chromosome 2"/>
</dbReference>
<dbReference type="InterPro" id="IPR048674">
    <property type="entry name" value="COQ9_HTH"/>
</dbReference>